<keyword evidence="4" id="KW-1185">Reference proteome</keyword>
<evidence type="ECO:0000259" key="2">
    <source>
        <dbReference type="PROSITE" id="PS50404"/>
    </source>
</evidence>
<accession>A0A7J7LJF0</accession>
<dbReference type="GO" id="GO:0006749">
    <property type="term" value="P:glutathione metabolic process"/>
    <property type="evidence" value="ECO:0007669"/>
    <property type="project" value="TreeGrafter"/>
</dbReference>
<evidence type="ECO:0000313" key="3">
    <source>
        <dbReference type="EMBL" id="KAF6142801.1"/>
    </source>
</evidence>
<evidence type="ECO:0000256" key="1">
    <source>
        <dbReference type="RuleBase" id="RU369102"/>
    </source>
</evidence>
<comment type="function">
    <text evidence="1">Is involved in the conjugation of reduced glutathione to a wide number of exogenous and endogenous hydrophobic electrophiles.</text>
</comment>
<keyword evidence="1" id="KW-0808">Transferase</keyword>
<gene>
    <name evidence="3" type="ORF">GIB67_002665</name>
</gene>
<dbReference type="InterPro" id="IPR040079">
    <property type="entry name" value="Glutathione_S-Trfase"/>
</dbReference>
<dbReference type="PANTHER" id="PTHR11260">
    <property type="entry name" value="GLUTATHIONE S-TRANSFERASE, GST, SUPERFAMILY, GST DOMAIN CONTAINING"/>
    <property type="match status" value="1"/>
</dbReference>
<dbReference type="PANTHER" id="PTHR11260:SF773">
    <property type="entry name" value="GLUTATHIONE S-TRANSFERASE U26"/>
    <property type="match status" value="1"/>
</dbReference>
<dbReference type="CDD" id="cd03058">
    <property type="entry name" value="GST_N_Tau"/>
    <property type="match status" value="1"/>
</dbReference>
<dbReference type="EMBL" id="JACGCM010002238">
    <property type="protein sequence ID" value="KAF6142801.1"/>
    <property type="molecule type" value="Genomic_DNA"/>
</dbReference>
<dbReference type="SFLD" id="SFLDS00019">
    <property type="entry name" value="Glutathione_Transferase_(cytos"/>
    <property type="match status" value="1"/>
</dbReference>
<dbReference type="GO" id="GO:0005829">
    <property type="term" value="C:cytosol"/>
    <property type="evidence" value="ECO:0007669"/>
    <property type="project" value="UniProtKB-SubCell"/>
</dbReference>
<comment type="subcellular location">
    <subcellularLocation>
        <location evidence="1">Cytoplasm</location>
        <location evidence="1">Cytosol</location>
    </subcellularLocation>
</comment>
<comment type="caution">
    <text evidence="3">The sequence shown here is derived from an EMBL/GenBank/DDBJ whole genome shotgun (WGS) entry which is preliminary data.</text>
</comment>
<protein>
    <recommendedName>
        <fullName evidence="1">Glutathione S-transferase</fullName>
        <ecNumber evidence="1">2.5.1.18</ecNumber>
    </recommendedName>
</protein>
<dbReference type="OrthoDB" id="202840at2759"/>
<comment type="catalytic activity">
    <reaction evidence="1">
        <text>RX + glutathione = an S-substituted glutathione + a halide anion + H(+)</text>
        <dbReference type="Rhea" id="RHEA:16437"/>
        <dbReference type="ChEBI" id="CHEBI:15378"/>
        <dbReference type="ChEBI" id="CHEBI:16042"/>
        <dbReference type="ChEBI" id="CHEBI:17792"/>
        <dbReference type="ChEBI" id="CHEBI:57925"/>
        <dbReference type="ChEBI" id="CHEBI:90779"/>
        <dbReference type="EC" id="2.5.1.18"/>
    </reaction>
</comment>
<evidence type="ECO:0000313" key="4">
    <source>
        <dbReference type="Proteomes" id="UP000541444"/>
    </source>
</evidence>
<proteinExistence type="inferred from homology"/>
<name>A0A7J7LJF0_9MAGN</name>
<dbReference type="EC" id="2.5.1.18" evidence="1"/>
<dbReference type="InterPro" id="IPR045073">
    <property type="entry name" value="Omega/Tau-like"/>
</dbReference>
<reference evidence="3 4" key="1">
    <citation type="journal article" date="2020" name="IScience">
        <title>Genome Sequencing of the Endangered Kingdonia uniflora (Circaeasteraceae, Ranunculales) Reveals Potential Mechanisms of Evolutionary Specialization.</title>
        <authorList>
            <person name="Sun Y."/>
            <person name="Deng T."/>
            <person name="Zhang A."/>
            <person name="Moore M.J."/>
            <person name="Landis J.B."/>
            <person name="Lin N."/>
            <person name="Zhang H."/>
            <person name="Zhang X."/>
            <person name="Huang J."/>
            <person name="Zhang X."/>
            <person name="Sun H."/>
            <person name="Wang H."/>
        </authorList>
    </citation>
    <scope>NUCLEOTIDE SEQUENCE [LARGE SCALE GENOMIC DNA]</scope>
    <source>
        <strain evidence="3">TB1705</strain>
        <tissue evidence="3">Leaf</tissue>
    </source>
</reference>
<comment type="similarity">
    <text evidence="1">Belongs to the GST superfamily.</text>
</comment>
<dbReference type="GO" id="GO:0004364">
    <property type="term" value="F:glutathione transferase activity"/>
    <property type="evidence" value="ECO:0007669"/>
    <property type="project" value="UniProtKB-UniRule"/>
</dbReference>
<dbReference type="SUPFAM" id="SSF52833">
    <property type="entry name" value="Thioredoxin-like"/>
    <property type="match status" value="1"/>
</dbReference>
<dbReference type="Proteomes" id="UP000541444">
    <property type="component" value="Unassembled WGS sequence"/>
</dbReference>
<dbReference type="InterPro" id="IPR004045">
    <property type="entry name" value="Glutathione_S-Trfase_N"/>
</dbReference>
<dbReference type="Gene3D" id="1.20.1050.10">
    <property type="match status" value="1"/>
</dbReference>
<dbReference type="SFLD" id="SFLDG00358">
    <property type="entry name" value="Main_(cytGST)"/>
    <property type="match status" value="1"/>
</dbReference>
<dbReference type="AlphaFoldDB" id="A0A7J7LJF0"/>
<dbReference type="Gene3D" id="3.40.30.10">
    <property type="entry name" value="Glutaredoxin"/>
    <property type="match status" value="1"/>
</dbReference>
<keyword evidence="1" id="KW-0963">Cytoplasm</keyword>
<dbReference type="InterPro" id="IPR036249">
    <property type="entry name" value="Thioredoxin-like_sf"/>
</dbReference>
<sequence length="108" mass="12727">MRMRLALAEKGIEYESKEENLQQKSPLLLKSNPIHTKIPTLIHNGKPICESLVILQYIDETWNDRSPLLPTDPFERAQARFQADYIDKNVYNTMWRILWKGAEDEKQL</sequence>
<dbReference type="Pfam" id="PF02798">
    <property type="entry name" value="GST_N"/>
    <property type="match status" value="1"/>
</dbReference>
<feature type="domain" description="GST N-terminal" evidence="2">
    <location>
        <begin position="1"/>
        <end position="66"/>
    </location>
</feature>
<dbReference type="PROSITE" id="PS50404">
    <property type="entry name" value="GST_NTER"/>
    <property type="match status" value="1"/>
</dbReference>
<organism evidence="3 4">
    <name type="scientific">Kingdonia uniflora</name>
    <dbReference type="NCBI Taxonomy" id="39325"/>
    <lineage>
        <taxon>Eukaryota</taxon>
        <taxon>Viridiplantae</taxon>
        <taxon>Streptophyta</taxon>
        <taxon>Embryophyta</taxon>
        <taxon>Tracheophyta</taxon>
        <taxon>Spermatophyta</taxon>
        <taxon>Magnoliopsida</taxon>
        <taxon>Ranunculales</taxon>
        <taxon>Circaeasteraceae</taxon>
        <taxon>Kingdonia</taxon>
    </lineage>
</organism>